<organism evidence="1 2">
    <name type="scientific">Nocardioides astragali</name>
    <dbReference type="NCBI Taxonomy" id="1776736"/>
    <lineage>
        <taxon>Bacteria</taxon>
        <taxon>Bacillati</taxon>
        <taxon>Actinomycetota</taxon>
        <taxon>Actinomycetes</taxon>
        <taxon>Propionibacteriales</taxon>
        <taxon>Nocardioidaceae</taxon>
        <taxon>Nocardioides</taxon>
    </lineage>
</organism>
<dbReference type="Gene3D" id="3.10.180.10">
    <property type="entry name" value="2,3-Dihydroxybiphenyl 1,2-Dioxygenase, domain 1"/>
    <property type="match status" value="1"/>
</dbReference>
<accession>A0ABW2N4F6</accession>
<dbReference type="RefSeq" id="WP_255892096.1">
    <property type="nucleotide sequence ID" value="NZ_JAFMZM010000005.1"/>
</dbReference>
<name>A0ABW2N4F6_9ACTN</name>
<dbReference type="EMBL" id="JBHTCH010000021">
    <property type="protein sequence ID" value="MFC7362174.1"/>
    <property type="molecule type" value="Genomic_DNA"/>
</dbReference>
<sequence>MGWSRDLVDPTVLATLGRRFYLRQIARLADLGIDAGGYAVSHVAVRAPTWTEYVFARAGLEQFALSNVENVWNGRPISKIVLRTPLDLGPHEVELIELIPPFHQRVYAMGPEHVGLVVGPDLERFVDRHVEVLTGRQFQSRGCRPAYRLFEDYTHVKFYERSLMGECILEGARFEGFSHAAWDPADPDAGPYELGCPGD</sequence>
<dbReference type="Proteomes" id="UP001596524">
    <property type="component" value="Unassembled WGS sequence"/>
</dbReference>
<dbReference type="SUPFAM" id="SSF54593">
    <property type="entry name" value="Glyoxalase/Bleomycin resistance protein/Dihydroxybiphenyl dioxygenase"/>
    <property type="match status" value="1"/>
</dbReference>
<comment type="caution">
    <text evidence="1">The sequence shown here is derived from an EMBL/GenBank/DDBJ whole genome shotgun (WGS) entry which is preliminary data.</text>
</comment>
<dbReference type="InterPro" id="IPR029068">
    <property type="entry name" value="Glyas_Bleomycin-R_OHBP_Dase"/>
</dbReference>
<evidence type="ECO:0000313" key="2">
    <source>
        <dbReference type="Proteomes" id="UP001596524"/>
    </source>
</evidence>
<dbReference type="PANTHER" id="PTHR37519">
    <property type="match status" value="1"/>
</dbReference>
<evidence type="ECO:0000313" key="1">
    <source>
        <dbReference type="EMBL" id="MFC7362174.1"/>
    </source>
</evidence>
<gene>
    <name evidence="1" type="ORF">ACFQO6_18005</name>
</gene>
<reference evidence="2" key="1">
    <citation type="journal article" date="2019" name="Int. J. Syst. Evol. Microbiol.">
        <title>The Global Catalogue of Microorganisms (GCM) 10K type strain sequencing project: providing services to taxonomists for standard genome sequencing and annotation.</title>
        <authorList>
            <consortium name="The Broad Institute Genomics Platform"/>
            <consortium name="The Broad Institute Genome Sequencing Center for Infectious Disease"/>
            <person name="Wu L."/>
            <person name="Ma J."/>
        </authorList>
    </citation>
    <scope>NUCLEOTIDE SEQUENCE [LARGE SCALE GENOMIC DNA]</scope>
    <source>
        <strain evidence="2">FCH27</strain>
    </source>
</reference>
<proteinExistence type="predicted"/>
<dbReference type="PANTHER" id="PTHR37519:SF1">
    <property type="entry name" value="DIHYDROXYBIPHENYL DIOXYGENASE DOMAIN-CONTAINING PROTEIN"/>
    <property type="match status" value="1"/>
</dbReference>
<dbReference type="InterPro" id="IPR010393">
    <property type="entry name" value="DUF991_YecM-like"/>
</dbReference>
<keyword evidence="2" id="KW-1185">Reference proteome</keyword>
<dbReference type="Pfam" id="PF06185">
    <property type="entry name" value="YecM"/>
    <property type="match status" value="1"/>
</dbReference>
<protein>
    <submittedName>
        <fullName evidence="1">VOC family protein</fullName>
    </submittedName>
</protein>